<keyword evidence="3" id="KW-0732">Signal</keyword>
<proteinExistence type="inferred from homology"/>
<dbReference type="OrthoDB" id="10047451at2759"/>
<evidence type="ECO:0000259" key="4">
    <source>
        <dbReference type="SMART" id="SM00078"/>
    </source>
</evidence>
<comment type="similarity">
    <text evidence="1 2">Belongs to the insulin family.</text>
</comment>
<dbReference type="InterPro" id="IPR036438">
    <property type="entry name" value="Insulin-like_sf"/>
</dbReference>
<feature type="chain" id="PRO_5039916814" evidence="3">
    <location>
        <begin position="24"/>
        <end position="172"/>
    </location>
</feature>
<evidence type="ECO:0000256" key="2">
    <source>
        <dbReference type="RuleBase" id="RU000406"/>
    </source>
</evidence>
<dbReference type="RefSeq" id="XP_035664327.1">
    <property type="nucleotide sequence ID" value="XM_035808434.1"/>
</dbReference>
<dbReference type="InterPro" id="IPR022353">
    <property type="entry name" value="Insulin_CS"/>
</dbReference>
<sequence>MLLSHHVLALAGSLLVLIQYACASGPARRLCGSALPRELRVVCAVNKRSVPSGEAGTRVVRDNQGSQSSSTLLRLLAGKVGITRVLRSAPKPKSATMQFYEELHKPFPSRDRLNLYVDMDEAGIVQADVTDVYSDVMTLSRSPRRRRRAEWRGLAYHCCAVGCDVNDLARAC</sequence>
<reference evidence="6" key="1">
    <citation type="submission" date="2025-08" db="UniProtKB">
        <authorList>
            <consortium name="RefSeq"/>
        </authorList>
    </citation>
    <scope>IDENTIFICATION</scope>
    <source>
        <strain evidence="6">S238N-H82</strain>
        <tissue evidence="6">Testes</tissue>
    </source>
</reference>
<dbReference type="SMART" id="SM00078">
    <property type="entry name" value="IlGF"/>
    <property type="match status" value="1"/>
</dbReference>
<accession>A0A9J7KKZ6</accession>
<protein>
    <submittedName>
        <fullName evidence="6">Uncharacterized protein LOC118407870</fullName>
    </submittedName>
</protein>
<dbReference type="GO" id="GO:0005179">
    <property type="term" value="F:hormone activity"/>
    <property type="evidence" value="ECO:0007669"/>
    <property type="project" value="InterPro"/>
</dbReference>
<dbReference type="SUPFAM" id="SSF56994">
    <property type="entry name" value="Insulin-like"/>
    <property type="match status" value="1"/>
</dbReference>
<gene>
    <name evidence="6" type="primary">LOC118407870</name>
</gene>
<evidence type="ECO:0000313" key="6">
    <source>
        <dbReference type="RefSeq" id="XP_035664327.1"/>
    </source>
</evidence>
<dbReference type="InterPro" id="IPR016179">
    <property type="entry name" value="Insulin-like"/>
</dbReference>
<evidence type="ECO:0000256" key="1">
    <source>
        <dbReference type="ARBA" id="ARBA00009034"/>
    </source>
</evidence>
<keyword evidence="5" id="KW-1185">Reference proteome</keyword>
<organism evidence="5 6">
    <name type="scientific">Branchiostoma floridae</name>
    <name type="common">Florida lancelet</name>
    <name type="synonym">Amphioxus</name>
    <dbReference type="NCBI Taxonomy" id="7739"/>
    <lineage>
        <taxon>Eukaryota</taxon>
        <taxon>Metazoa</taxon>
        <taxon>Chordata</taxon>
        <taxon>Cephalochordata</taxon>
        <taxon>Leptocardii</taxon>
        <taxon>Amphioxiformes</taxon>
        <taxon>Branchiostomatidae</taxon>
        <taxon>Branchiostoma</taxon>
    </lineage>
</organism>
<dbReference type="AlphaFoldDB" id="A0A9J7KKZ6"/>
<keyword evidence="2" id="KW-0964">Secreted</keyword>
<dbReference type="Pfam" id="PF00049">
    <property type="entry name" value="Insulin"/>
    <property type="match status" value="1"/>
</dbReference>
<feature type="domain" description="Insulin-like" evidence="4">
    <location>
        <begin position="28"/>
        <end position="172"/>
    </location>
</feature>
<evidence type="ECO:0000313" key="5">
    <source>
        <dbReference type="Proteomes" id="UP000001554"/>
    </source>
</evidence>
<name>A0A9J7KKZ6_BRAFL</name>
<dbReference type="GeneID" id="118407870"/>
<comment type="subcellular location">
    <subcellularLocation>
        <location evidence="2">Secreted</location>
    </subcellularLocation>
</comment>
<dbReference type="KEGG" id="bfo:118407870"/>
<dbReference type="Proteomes" id="UP000001554">
    <property type="component" value="Unplaced"/>
</dbReference>
<dbReference type="Gene3D" id="1.10.100.10">
    <property type="entry name" value="Insulin-like"/>
    <property type="match status" value="1"/>
</dbReference>
<evidence type="ECO:0000256" key="3">
    <source>
        <dbReference type="SAM" id="SignalP"/>
    </source>
</evidence>
<dbReference type="PROSITE" id="PS00262">
    <property type="entry name" value="INSULIN"/>
    <property type="match status" value="1"/>
</dbReference>
<feature type="signal peptide" evidence="3">
    <location>
        <begin position="1"/>
        <end position="23"/>
    </location>
</feature>
<dbReference type="GO" id="GO:0005576">
    <property type="term" value="C:extracellular region"/>
    <property type="evidence" value="ECO:0007669"/>
    <property type="project" value="UniProtKB-SubCell"/>
</dbReference>